<evidence type="ECO:0000313" key="2">
    <source>
        <dbReference type="EMBL" id="CDW44970.1"/>
    </source>
</evidence>
<keyword evidence="1" id="KW-0472">Membrane</keyword>
<keyword evidence="1" id="KW-0812">Transmembrane</keyword>
<dbReference type="AlphaFoldDB" id="A0A0K2V3U7"/>
<reference evidence="2" key="1">
    <citation type="submission" date="2014-05" db="EMBL/GenBank/DDBJ databases">
        <authorList>
            <person name="Chronopoulou M."/>
        </authorList>
    </citation>
    <scope>NUCLEOTIDE SEQUENCE</scope>
    <source>
        <tissue evidence="2">Whole organism</tissue>
    </source>
</reference>
<proteinExistence type="predicted"/>
<sequence>MKKGLRHNDDACERAVRGSCVADDLYNTEEKLFRRCKDTNVFYSFFYIISFNELNSFFFNDSNNPNHSSGQNDRSARKYDI</sequence>
<name>A0A0K2V3U7_LEPSM</name>
<evidence type="ECO:0000256" key="1">
    <source>
        <dbReference type="SAM" id="Phobius"/>
    </source>
</evidence>
<keyword evidence="1" id="KW-1133">Transmembrane helix</keyword>
<dbReference type="EMBL" id="HACA01027609">
    <property type="protein sequence ID" value="CDW44970.1"/>
    <property type="molecule type" value="Transcribed_RNA"/>
</dbReference>
<feature type="transmembrane region" description="Helical" evidence="1">
    <location>
        <begin position="41"/>
        <end position="59"/>
    </location>
</feature>
<accession>A0A0K2V3U7</accession>
<protein>
    <submittedName>
        <fullName evidence="2">Uncharacterized protein</fullName>
    </submittedName>
</protein>
<organism evidence="2">
    <name type="scientific">Lepeophtheirus salmonis</name>
    <name type="common">Salmon louse</name>
    <name type="synonym">Caligus salmonis</name>
    <dbReference type="NCBI Taxonomy" id="72036"/>
    <lineage>
        <taxon>Eukaryota</taxon>
        <taxon>Metazoa</taxon>
        <taxon>Ecdysozoa</taxon>
        <taxon>Arthropoda</taxon>
        <taxon>Crustacea</taxon>
        <taxon>Multicrustacea</taxon>
        <taxon>Hexanauplia</taxon>
        <taxon>Copepoda</taxon>
        <taxon>Siphonostomatoida</taxon>
        <taxon>Caligidae</taxon>
        <taxon>Lepeophtheirus</taxon>
    </lineage>
</organism>